<dbReference type="InterPro" id="IPR012863">
    <property type="entry name" value="DUF1636"/>
</dbReference>
<dbReference type="EMBL" id="JANFPI010000004">
    <property type="protein sequence ID" value="MCX8998051.1"/>
    <property type="molecule type" value="Genomic_DNA"/>
</dbReference>
<dbReference type="Pfam" id="PF07845">
    <property type="entry name" value="DUF1636"/>
    <property type="match status" value="1"/>
</dbReference>
<sequence length="131" mass="13903">MGEETGWDADKVTLFVCKTCRGADGTSRPGAGLIGLLREAFGDAEAASRAIRPVTCLVQCKSPASAALVHRNGWSYVFHGLTEDHIADLSAGARMLAADERGFLPLKGRPPSLRSGLAARIPPFSHQEDLS</sequence>
<organism evidence="1 2">
    <name type="scientific">Ectorhizobium quercum</name>
    <dbReference type="NCBI Taxonomy" id="2965071"/>
    <lineage>
        <taxon>Bacteria</taxon>
        <taxon>Pseudomonadati</taxon>
        <taxon>Pseudomonadota</taxon>
        <taxon>Alphaproteobacteria</taxon>
        <taxon>Hyphomicrobiales</taxon>
        <taxon>Rhizobiaceae</taxon>
        <taxon>Ectorhizobium</taxon>
    </lineage>
</organism>
<dbReference type="RefSeq" id="WP_306411840.1">
    <property type="nucleotide sequence ID" value="NZ_JANFPI010000004.1"/>
</dbReference>
<gene>
    <name evidence="1" type="ORF">NOF55_13150</name>
</gene>
<comment type="caution">
    <text evidence="1">The sequence shown here is derived from an EMBL/GenBank/DDBJ whole genome shotgun (WGS) entry which is preliminary data.</text>
</comment>
<evidence type="ECO:0000313" key="2">
    <source>
        <dbReference type="Proteomes" id="UP001208771"/>
    </source>
</evidence>
<reference evidence="1" key="1">
    <citation type="submission" date="2022-07" db="EMBL/GenBank/DDBJ databases">
        <title>Ectorhizobium quercum gen.nov., sp. nov.</title>
        <authorList>
            <person name="Ma T."/>
            <person name="Li Y."/>
        </authorList>
    </citation>
    <scope>NUCLEOTIDE SEQUENCE</scope>
    <source>
        <strain evidence="1">BDR2-2</strain>
    </source>
</reference>
<keyword evidence="2" id="KW-1185">Reference proteome</keyword>
<accession>A0AAE3N0T3</accession>
<name>A0AAE3N0T3_9HYPH</name>
<evidence type="ECO:0000313" key="1">
    <source>
        <dbReference type="EMBL" id="MCX8998051.1"/>
    </source>
</evidence>
<dbReference type="AlphaFoldDB" id="A0AAE3N0T3"/>
<proteinExistence type="predicted"/>
<dbReference type="Proteomes" id="UP001208771">
    <property type="component" value="Unassembled WGS sequence"/>
</dbReference>
<protein>
    <submittedName>
        <fullName evidence="1">DUF1636 family protein</fullName>
    </submittedName>
</protein>